<reference evidence="2" key="1">
    <citation type="submission" date="2022-10" db="EMBL/GenBank/DDBJ databases">
        <title>The WGS of Solirubrobacter ginsenosidimutans DSM 21036.</title>
        <authorList>
            <person name="Jiang Z."/>
        </authorList>
    </citation>
    <scope>NUCLEOTIDE SEQUENCE</scope>
    <source>
        <strain evidence="2">DSM 21036</strain>
    </source>
</reference>
<dbReference type="PROSITE" id="PS51257">
    <property type="entry name" value="PROKAR_LIPOPROTEIN"/>
    <property type="match status" value="1"/>
</dbReference>
<keyword evidence="3" id="KW-1185">Reference proteome</keyword>
<dbReference type="Proteomes" id="UP001149140">
    <property type="component" value="Unassembled WGS sequence"/>
</dbReference>
<proteinExistence type="predicted"/>
<evidence type="ECO:0000256" key="1">
    <source>
        <dbReference type="SAM" id="SignalP"/>
    </source>
</evidence>
<comment type="caution">
    <text evidence="2">The sequence shown here is derived from an EMBL/GenBank/DDBJ whole genome shotgun (WGS) entry which is preliminary data.</text>
</comment>
<dbReference type="AlphaFoldDB" id="A0A9X3MQD5"/>
<organism evidence="2 3">
    <name type="scientific">Solirubrobacter ginsenosidimutans</name>
    <dbReference type="NCBI Taxonomy" id="490573"/>
    <lineage>
        <taxon>Bacteria</taxon>
        <taxon>Bacillati</taxon>
        <taxon>Actinomycetota</taxon>
        <taxon>Thermoleophilia</taxon>
        <taxon>Solirubrobacterales</taxon>
        <taxon>Solirubrobacteraceae</taxon>
        <taxon>Solirubrobacter</taxon>
    </lineage>
</organism>
<evidence type="ECO:0000313" key="3">
    <source>
        <dbReference type="Proteomes" id="UP001149140"/>
    </source>
</evidence>
<dbReference type="RefSeq" id="WP_270040084.1">
    <property type="nucleotide sequence ID" value="NZ_JAPDOD010000008.1"/>
</dbReference>
<keyword evidence="1" id="KW-0732">Signal</keyword>
<protein>
    <submittedName>
        <fullName evidence="2">Uncharacterized protein</fullName>
    </submittedName>
</protein>
<gene>
    <name evidence="2" type="ORF">OM076_11825</name>
</gene>
<sequence length="251" mass="25501">MGFRHVLSLIAVGAAAVGLSACGSAAKAPTHSATDKASGLTVSVEGDQVTLKRASSSASGTAGTAGQVSCTTDYSKLVNATAQPAPSLSWYAATLITWPDKAKSTTATLSHSLTKTPDLCIAQSADQQTSVVMYFGANVKAAIEKQQITKQRDTQAASVDDALKSAAQAAVTAVASGKFPDVATLTQGLTSQGFYVKTAANAAAATENGTMYIVQGDTTAKQMVLSLKGKDGKAHVLTQKTTGDPKIATAK</sequence>
<feature type="chain" id="PRO_5040873692" evidence="1">
    <location>
        <begin position="26"/>
        <end position="251"/>
    </location>
</feature>
<accession>A0A9X3MQD5</accession>
<evidence type="ECO:0000313" key="2">
    <source>
        <dbReference type="EMBL" id="MDA0160956.1"/>
    </source>
</evidence>
<name>A0A9X3MQD5_9ACTN</name>
<feature type="signal peptide" evidence="1">
    <location>
        <begin position="1"/>
        <end position="25"/>
    </location>
</feature>
<dbReference type="EMBL" id="JAPDOD010000008">
    <property type="protein sequence ID" value="MDA0160956.1"/>
    <property type="molecule type" value="Genomic_DNA"/>
</dbReference>